<dbReference type="Proteomes" id="UP001151088">
    <property type="component" value="Unassembled WGS sequence"/>
</dbReference>
<evidence type="ECO:0000256" key="4">
    <source>
        <dbReference type="PROSITE-ProRule" id="PRU00335"/>
    </source>
</evidence>
<evidence type="ECO:0000313" key="7">
    <source>
        <dbReference type="Proteomes" id="UP001151088"/>
    </source>
</evidence>
<dbReference type="Gene3D" id="1.10.357.10">
    <property type="entry name" value="Tetracycline Repressor, domain 2"/>
    <property type="match status" value="1"/>
</dbReference>
<dbReference type="Gene3D" id="1.10.10.60">
    <property type="entry name" value="Homeodomain-like"/>
    <property type="match status" value="1"/>
</dbReference>
<name>A0A9X2PGD4_9HYPH</name>
<dbReference type="InterPro" id="IPR009057">
    <property type="entry name" value="Homeodomain-like_sf"/>
</dbReference>
<dbReference type="GO" id="GO:0003700">
    <property type="term" value="F:DNA-binding transcription factor activity"/>
    <property type="evidence" value="ECO:0007669"/>
    <property type="project" value="TreeGrafter"/>
</dbReference>
<dbReference type="Pfam" id="PF00440">
    <property type="entry name" value="TetR_N"/>
    <property type="match status" value="1"/>
</dbReference>
<dbReference type="Pfam" id="PF14246">
    <property type="entry name" value="TetR_C_7"/>
    <property type="match status" value="1"/>
</dbReference>
<dbReference type="PRINTS" id="PR00455">
    <property type="entry name" value="HTHTETR"/>
</dbReference>
<keyword evidence="1" id="KW-0805">Transcription regulation</keyword>
<dbReference type="InterPro" id="IPR036271">
    <property type="entry name" value="Tet_transcr_reg_TetR-rel_C_sf"/>
</dbReference>
<dbReference type="FunFam" id="1.10.10.60:FF:000141">
    <property type="entry name" value="TetR family transcriptional regulator"/>
    <property type="match status" value="1"/>
</dbReference>
<dbReference type="SUPFAM" id="SSF46689">
    <property type="entry name" value="Homeodomain-like"/>
    <property type="match status" value="1"/>
</dbReference>
<comment type="caution">
    <text evidence="6">The sequence shown here is derived from an EMBL/GenBank/DDBJ whole genome shotgun (WGS) entry which is preliminary data.</text>
</comment>
<reference evidence="6" key="1">
    <citation type="submission" date="2022-08" db="EMBL/GenBank/DDBJ databases">
        <authorList>
            <person name="Li F."/>
        </authorList>
    </citation>
    <scope>NUCLEOTIDE SEQUENCE</scope>
    <source>
        <strain evidence="6">MQZ15Z-1</strain>
    </source>
</reference>
<dbReference type="InterPro" id="IPR039536">
    <property type="entry name" value="TetR_C_Proteobacteria"/>
</dbReference>
<dbReference type="RefSeq" id="WP_258731981.1">
    <property type="nucleotide sequence ID" value="NZ_JANTHZ010000002.1"/>
</dbReference>
<dbReference type="PANTHER" id="PTHR30055:SF146">
    <property type="entry name" value="HTH-TYPE TRANSCRIPTIONAL DUAL REGULATOR CECR"/>
    <property type="match status" value="1"/>
</dbReference>
<feature type="domain" description="HTH tetR-type" evidence="5">
    <location>
        <begin position="40"/>
        <end position="100"/>
    </location>
</feature>
<dbReference type="PROSITE" id="PS50977">
    <property type="entry name" value="HTH_TETR_2"/>
    <property type="match status" value="1"/>
</dbReference>
<dbReference type="PROSITE" id="PS01081">
    <property type="entry name" value="HTH_TETR_1"/>
    <property type="match status" value="1"/>
</dbReference>
<dbReference type="InterPro" id="IPR023772">
    <property type="entry name" value="DNA-bd_HTH_TetR-type_CS"/>
</dbReference>
<evidence type="ECO:0000256" key="3">
    <source>
        <dbReference type="ARBA" id="ARBA00023163"/>
    </source>
</evidence>
<dbReference type="SUPFAM" id="SSF48498">
    <property type="entry name" value="Tetracyclin repressor-like, C-terminal domain"/>
    <property type="match status" value="1"/>
</dbReference>
<accession>A0A9X2PGD4</accession>
<gene>
    <name evidence="6" type="ORF">NVS89_07520</name>
</gene>
<dbReference type="EMBL" id="JANTHZ010000002">
    <property type="protein sequence ID" value="MCS0494942.1"/>
    <property type="molecule type" value="Genomic_DNA"/>
</dbReference>
<evidence type="ECO:0000256" key="1">
    <source>
        <dbReference type="ARBA" id="ARBA00023015"/>
    </source>
</evidence>
<evidence type="ECO:0000256" key="2">
    <source>
        <dbReference type="ARBA" id="ARBA00023125"/>
    </source>
</evidence>
<dbReference type="GO" id="GO:0000976">
    <property type="term" value="F:transcription cis-regulatory region binding"/>
    <property type="evidence" value="ECO:0007669"/>
    <property type="project" value="TreeGrafter"/>
</dbReference>
<evidence type="ECO:0000313" key="6">
    <source>
        <dbReference type="EMBL" id="MCS0494942.1"/>
    </source>
</evidence>
<keyword evidence="2 4" id="KW-0238">DNA-binding</keyword>
<proteinExistence type="predicted"/>
<keyword evidence="3" id="KW-0804">Transcription</keyword>
<protein>
    <submittedName>
        <fullName evidence="6">TetR/AcrR family transcriptional regulator</fullName>
    </submittedName>
</protein>
<dbReference type="AlphaFoldDB" id="A0A9X2PGD4"/>
<keyword evidence="7" id="KW-1185">Reference proteome</keyword>
<dbReference type="PANTHER" id="PTHR30055">
    <property type="entry name" value="HTH-TYPE TRANSCRIPTIONAL REGULATOR RUTR"/>
    <property type="match status" value="1"/>
</dbReference>
<evidence type="ECO:0000259" key="5">
    <source>
        <dbReference type="PROSITE" id="PS50977"/>
    </source>
</evidence>
<sequence>MARRRLADTEPVCSLQGLAVARDEGRRLASLEAGHAGSSPEKRRQILNGARDVFLSSGFDGASMGEIARAAGVSKGTLYLYFPSKEELFGAMVGEACGQVAERFFVLDENDEVGDALTRIGHLYVEAMVQPEHLATVRMVLGTVEKLPDIGREFISAGQQAAVERLSAWLRVKMERGELEIDDVELAAWQFIIGCHSMIVTSMLFGGAPRPDAACIDRVVGHTVSSFLRAFAPLP</sequence>
<dbReference type="InterPro" id="IPR001647">
    <property type="entry name" value="HTH_TetR"/>
</dbReference>
<dbReference type="InterPro" id="IPR050109">
    <property type="entry name" value="HTH-type_TetR-like_transc_reg"/>
</dbReference>
<feature type="DNA-binding region" description="H-T-H motif" evidence="4">
    <location>
        <begin position="63"/>
        <end position="82"/>
    </location>
</feature>
<organism evidence="6 7">
    <name type="scientific">Ancylobacter mangrovi</name>
    <dbReference type="NCBI Taxonomy" id="2972472"/>
    <lineage>
        <taxon>Bacteria</taxon>
        <taxon>Pseudomonadati</taxon>
        <taxon>Pseudomonadota</taxon>
        <taxon>Alphaproteobacteria</taxon>
        <taxon>Hyphomicrobiales</taxon>
        <taxon>Xanthobacteraceae</taxon>
        <taxon>Ancylobacter</taxon>
    </lineage>
</organism>